<reference evidence="10" key="3">
    <citation type="submission" date="2020-06" db="EMBL/GenBank/DDBJ databases">
        <title>Helianthus annuus Genome sequencing and assembly Release 2.</title>
        <authorList>
            <person name="Gouzy J."/>
            <person name="Langlade N."/>
            <person name="Munos S."/>
        </authorList>
    </citation>
    <scope>NUCLEOTIDE SEQUENCE</scope>
    <source>
        <tissue evidence="10">Leaves</tissue>
    </source>
</reference>
<name>A0A251SZD1_HELAN</name>
<dbReference type="PANTHER" id="PTHR33573:SF30">
    <property type="entry name" value="CASP-LIKE PROTEIN 2C1-RELATED"/>
    <property type="match status" value="1"/>
</dbReference>
<keyword evidence="7 8" id="KW-0472">Membrane</keyword>
<sequence length="180" mass="20394">MDAMRMEAFLRVCVILLLLTTACLVRFDSQTSLIFPSYSRTASFRDMNALFVLVFIDIAAAGYNVIQLVIRCMLISSPQKQDMRGSYKHLAWFSFLLDQAVVYMIFAANSASLLASVYALNGEHHLFWMKLCSKFNRFCTQIGGALLCSYVAFLLMAVVSFLSAYGLFRHYSPKTFLVLK</sequence>
<gene>
    <name evidence="11" type="primary">CSPL9</name>
    <name evidence="11" type="ORF">HannXRQ_Chr12g0358221</name>
    <name evidence="10" type="ORF">HanXRQr2_Chr12g0525781</name>
</gene>
<evidence type="ECO:0000256" key="7">
    <source>
        <dbReference type="ARBA" id="ARBA00023136"/>
    </source>
</evidence>
<keyword evidence="4 8" id="KW-1003">Cell membrane</keyword>
<dbReference type="EMBL" id="MNCJ02000327">
    <property type="protein sequence ID" value="KAF5776575.1"/>
    <property type="molecule type" value="Genomic_DNA"/>
</dbReference>
<organism evidence="11 12">
    <name type="scientific">Helianthus annuus</name>
    <name type="common">Common sunflower</name>
    <dbReference type="NCBI Taxonomy" id="4232"/>
    <lineage>
        <taxon>Eukaryota</taxon>
        <taxon>Viridiplantae</taxon>
        <taxon>Streptophyta</taxon>
        <taxon>Embryophyta</taxon>
        <taxon>Tracheophyta</taxon>
        <taxon>Spermatophyta</taxon>
        <taxon>Magnoliopsida</taxon>
        <taxon>eudicotyledons</taxon>
        <taxon>Gunneridae</taxon>
        <taxon>Pentapetalae</taxon>
        <taxon>asterids</taxon>
        <taxon>campanulids</taxon>
        <taxon>Asterales</taxon>
        <taxon>Asteraceae</taxon>
        <taxon>Asteroideae</taxon>
        <taxon>Heliantheae alliance</taxon>
        <taxon>Heliantheae</taxon>
        <taxon>Helianthus</taxon>
    </lineage>
</organism>
<reference evidence="11" key="2">
    <citation type="submission" date="2017-02" db="EMBL/GenBank/DDBJ databases">
        <title>Sunflower complete genome.</title>
        <authorList>
            <person name="Langlade N."/>
            <person name="Munos S."/>
        </authorList>
    </citation>
    <scope>NUCLEOTIDE SEQUENCE [LARGE SCALE GENOMIC DNA]</scope>
    <source>
        <tissue evidence="11">Leaves</tissue>
    </source>
</reference>
<feature type="transmembrane region" description="Helical" evidence="8">
    <location>
        <begin position="48"/>
        <end position="70"/>
    </location>
</feature>
<reference evidence="10 12" key="1">
    <citation type="journal article" date="2017" name="Nature">
        <title>The sunflower genome provides insights into oil metabolism, flowering and Asterid evolution.</title>
        <authorList>
            <person name="Badouin H."/>
            <person name="Gouzy J."/>
            <person name="Grassa C.J."/>
            <person name="Murat F."/>
            <person name="Staton S.E."/>
            <person name="Cottret L."/>
            <person name="Lelandais-Briere C."/>
            <person name="Owens G.L."/>
            <person name="Carrere S."/>
            <person name="Mayjonade B."/>
            <person name="Legrand L."/>
            <person name="Gill N."/>
            <person name="Kane N.C."/>
            <person name="Bowers J.E."/>
            <person name="Hubner S."/>
            <person name="Bellec A."/>
            <person name="Berard A."/>
            <person name="Berges H."/>
            <person name="Blanchet N."/>
            <person name="Boniface M.C."/>
            <person name="Brunel D."/>
            <person name="Catrice O."/>
            <person name="Chaidir N."/>
            <person name="Claudel C."/>
            <person name="Donnadieu C."/>
            <person name="Faraut T."/>
            <person name="Fievet G."/>
            <person name="Helmstetter N."/>
            <person name="King M."/>
            <person name="Knapp S.J."/>
            <person name="Lai Z."/>
            <person name="Le Paslier M.C."/>
            <person name="Lippi Y."/>
            <person name="Lorenzon L."/>
            <person name="Mandel J.R."/>
            <person name="Marage G."/>
            <person name="Marchand G."/>
            <person name="Marquand E."/>
            <person name="Bret-Mestries E."/>
            <person name="Morien E."/>
            <person name="Nambeesan S."/>
            <person name="Nguyen T."/>
            <person name="Pegot-Espagnet P."/>
            <person name="Pouilly N."/>
            <person name="Raftis F."/>
            <person name="Sallet E."/>
            <person name="Schiex T."/>
            <person name="Thomas J."/>
            <person name="Vandecasteele C."/>
            <person name="Vares D."/>
            <person name="Vear F."/>
            <person name="Vautrin S."/>
            <person name="Crespi M."/>
            <person name="Mangin B."/>
            <person name="Burke J.M."/>
            <person name="Salse J."/>
            <person name="Munos S."/>
            <person name="Vincourt P."/>
            <person name="Rieseberg L.H."/>
            <person name="Langlade N.B."/>
        </authorList>
    </citation>
    <scope>NUCLEOTIDE SEQUENCE [LARGE SCALE GENOMIC DNA]</scope>
    <source>
        <strain evidence="12">cv. SF193</strain>
        <tissue evidence="10">Leaves</tissue>
    </source>
</reference>
<evidence type="ECO:0000259" key="9">
    <source>
        <dbReference type="Pfam" id="PF04535"/>
    </source>
</evidence>
<dbReference type="PROSITE" id="PS51257">
    <property type="entry name" value="PROKAR_LIPOPROTEIN"/>
    <property type="match status" value="1"/>
</dbReference>
<feature type="domain" description="Casparian strip membrane protein" evidence="9">
    <location>
        <begin position="6"/>
        <end position="155"/>
    </location>
</feature>
<protein>
    <recommendedName>
        <fullName evidence="8">CASP-like protein</fullName>
    </recommendedName>
</protein>
<dbReference type="OrthoDB" id="689315at2759"/>
<dbReference type="Proteomes" id="UP000215914">
    <property type="component" value="Chromosome 12"/>
</dbReference>
<accession>A0A251SZD1</accession>
<comment type="similarity">
    <text evidence="2 8">Belongs to the Casparian strip membrane proteins (CASP) family.</text>
</comment>
<evidence type="ECO:0000313" key="11">
    <source>
        <dbReference type="EMBL" id="OTG04064.1"/>
    </source>
</evidence>
<comment type="caution">
    <text evidence="8">Lacks conserved residue(s) required for the propagation of feature annotation.</text>
</comment>
<dbReference type="OMA" id="WMKICNR"/>
<evidence type="ECO:0000256" key="8">
    <source>
        <dbReference type="RuleBase" id="RU361233"/>
    </source>
</evidence>
<dbReference type="AlphaFoldDB" id="A0A251SZD1"/>
<comment type="subcellular location">
    <subcellularLocation>
        <location evidence="1 8">Cell membrane</location>
        <topology evidence="1 8">Multi-pass membrane protein</topology>
    </subcellularLocation>
</comment>
<evidence type="ECO:0000256" key="1">
    <source>
        <dbReference type="ARBA" id="ARBA00004651"/>
    </source>
</evidence>
<evidence type="ECO:0000313" key="12">
    <source>
        <dbReference type="Proteomes" id="UP000215914"/>
    </source>
</evidence>
<dbReference type="Pfam" id="PF04535">
    <property type="entry name" value="CASP_dom"/>
    <property type="match status" value="1"/>
</dbReference>
<comment type="subunit">
    <text evidence="3 8">Homodimer and heterodimers.</text>
</comment>
<feature type="transmembrane region" description="Helical" evidence="8">
    <location>
        <begin position="140"/>
        <end position="168"/>
    </location>
</feature>
<keyword evidence="5 8" id="KW-0812">Transmembrane</keyword>
<evidence type="ECO:0000256" key="6">
    <source>
        <dbReference type="ARBA" id="ARBA00022989"/>
    </source>
</evidence>
<proteinExistence type="inferred from homology"/>
<dbReference type="PANTHER" id="PTHR33573">
    <property type="entry name" value="CASP-LIKE PROTEIN 4A4"/>
    <property type="match status" value="1"/>
</dbReference>
<keyword evidence="6 8" id="KW-1133">Transmembrane helix</keyword>
<dbReference type="FunCoup" id="A0A251SZD1">
    <property type="interactions" value="132"/>
</dbReference>
<dbReference type="EMBL" id="CM007901">
    <property type="protein sequence ID" value="OTG04064.1"/>
    <property type="molecule type" value="Genomic_DNA"/>
</dbReference>
<dbReference type="InterPro" id="IPR006459">
    <property type="entry name" value="CASP/CASPL"/>
</dbReference>
<dbReference type="InterPro" id="IPR006702">
    <property type="entry name" value="CASP_dom"/>
</dbReference>
<dbReference type="InParanoid" id="A0A251SZD1"/>
<feature type="transmembrane region" description="Helical" evidence="8">
    <location>
        <begin position="90"/>
        <end position="120"/>
    </location>
</feature>
<dbReference type="Gramene" id="mRNA:HanXRQr2_Chr12g0525781">
    <property type="protein sequence ID" value="mRNA:HanXRQr2_Chr12g0525781"/>
    <property type="gene ID" value="HanXRQr2_Chr12g0525781"/>
</dbReference>
<evidence type="ECO:0000256" key="3">
    <source>
        <dbReference type="ARBA" id="ARBA00011489"/>
    </source>
</evidence>
<evidence type="ECO:0000313" key="10">
    <source>
        <dbReference type="EMBL" id="KAF5776575.1"/>
    </source>
</evidence>
<dbReference type="NCBIfam" id="TIGR01569">
    <property type="entry name" value="A_tha_TIGR01569"/>
    <property type="match status" value="1"/>
</dbReference>
<evidence type="ECO:0000256" key="4">
    <source>
        <dbReference type="ARBA" id="ARBA00022475"/>
    </source>
</evidence>
<evidence type="ECO:0000256" key="2">
    <source>
        <dbReference type="ARBA" id="ARBA00007651"/>
    </source>
</evidence>
<keyword evidence="12" id="KW-1185">Reference proteome</keyword>
<dbReference type="GO" id="GO:0005886">
    <property type="term" value="C:plasma membrane"/>
    <property type="evidence" value="ECO:0007669"/>
    <property type="project" value="UniProtKB-SubCell"/>
</dbReference>
<evidence type="ECO:0000256" key="5">
    <source>
        <dbReference type="ARBA" id="ARBA00022692"/>
    </source>
</evidence>